<dbReference type="InterPro" id="IPR051598">
    <property type="entry name" value="TSUP/Inactive_protease-like"/>
</dbReference>
<dbReference type="RefSeq" id="WP_069974177.1">
    <property type="nucleotide sequence ID" value="NZ_CP017269.1"/>
</dbReference>
<evidence type="ECO:0000256" key="5">
    <source>
        <dbReference type="ARBA" id="ARBA00023136"/>
    </source>
</evidence>
<accession>A0A1D8GCH0</accession>
<dbReference type="EMBL" id="CP017269">
    <property type="protein sequence ID" value="AOT68601.1"/>
    <property type="molecule type" value="Genomic_DNA"/>
</dbReference>
<dbReference type="PANTHER" id="PTHR43701">
    <property type="entry name" value="MEMBRANE TRANSPORTER PROTEIN MJ0441-RELATED"/>
    <property type="match status" value="1"/>
</dbReference>
<dbReference type="KEGG" id="gfe:Gferi_02705"/>
<dbReference type="Pfam" id="PF01925">
    <property type="entry name" value="TauE"/>
    <property type="match status" value="1"/>
</dbReference>
<evidence type="ECO:0000256" key="2">
    <source>
        <dbReference type="ARBA" id="ARBA00009142"/>
    </source>
</evidence>
<dbReference type="GO" id="GO:0005886">
    <property type="term" value="C:plasma membrane"/>
    <property type="evidence" value="ECO:0007669"/>
    <property type="project" value="UniProtKB-SubCell"/>
</dbReference>
<dbReference type="PANTHER" id="PTHR43701:SF2">
    <property type="entry name" value="MEMBRANE TRANSPORTER PROTEIN YJNA-RELATED"/>
    <property type="match status" value="1"/>
</dbReference>
<proteinExistence type="inferred from homology"/>
<feature type="transmembrane region" description="Helical" evidence="6">
    <location>
        <begin position="47"/>
        <end position="67"/>
    </location>
</feature>
<evidence type="ECO:0000313" key="7">
    <source>
        <dbReference type="EMBL" id="AOT68601.1"/>
    </source>
</evidence>
<comment type="subcellular location">
    <subcellularLocation>
        <location evidence="6">Cell membrane</location>
        <topology evidence="6">Multi-pass membrane protein</topology>
    </subcellularLocation>
    <subcellularLocation>
        <location evidence="1">Membrane</location>
        <topology evidence="1">Multi-pass membrane protein</topology>
    </subcellularLocation>
</comment>
<protein>
    <recommendedName>
        <fullName evidence="6">Probable membrane transporter protein</fullName>
    </recommendedName>
</protein>
<evidence type="ECO:0000313" key="8">
    <source>
        <dbReference type="Proteomes" id="UP000095743"/>
    </source>
</evidence>
<dbReference type="Proteomes" id="UP000095743">
    <property type="component" value="Chromosome"/>
</dbReference>
<evidence type="ECO:0000256" key="6">
    <source>
        <dbReference type="RuleBase" id="RU363041"/>
    </source>
</evidence>
<evidence type="ECO:0000256" key="4">
    <source>
        <dbReference type="ARBA" id="ARBA00022989"/>
    </source>
</evidence>
<keyword evidence="6" id="KW-1003">Cell membrane</keyword>
<dbReference type="InterPro" id="IPR002781">
    <property type="entry name" value="TM_pro_TauE-like"/>
</dbReference>
<evidence type="ECO:0000256" key="1">
    <source>
        <dbReference type="ARBA" id="ARBA00004141"/>
    </source>
</evidence>
<dbReference type="OrthoDB" id="9791444at2"/>
<feature type="transmembrane region" description="Helical" evidence="6">
    <location>
        <begin position="12"/>
        <end position="41"/>
    </location>
</feature>
<evidence type="ECO:0000256" key="3">
    <source>
        <dbReference type="ARBA" id="ARBA00022692"/>
    </source>
</evidence>
<feature type="transmembrane region" description="Helical" evidence="6">
    <location>
        <begin position="102"/>
        <end position="119"/>
    </location>
</feature>
<keyword evidence="5 6" id="KW-0472">Membrane</keyword>
<keyword evidence="3 6" id="KW-0812">Transmembrane</keyword>
<keyword evidence="4 6" id="KW-1133">Transmembrane helix</keyword>
<dbReference type="AlphaFoldDB" id="A0A1D8GCH0"/>
<organism evidence="7 8">
    <name type="scientific">Geosporobacter ferrireducens</name>
    <dbReference type="NCBI Taxonomy" id="1424294"/>
    <lineage>
        <taxon>Bacteria</taxon>
        <taxon>Bacillati</taxon>
        <taxon>Bacillota</taxon>
        <taxon>Clostridia</taxon>
        <taxon>Peptostreptococcales</taxon>
        <taxon>Thermotaleaceae</taxon>
        <taxon>Geosporobacter</taxon>
    </lineage>
</organism>
<name>A0A1D8GCH0_9FIRM</name>
<feature type="transmembrane region" description="Helical" evidence="6">
    <location>
        <begin position="76"/>
        <end position="96"/>
    </location>
</feature>
<keyword evidence="8" id="KW-1185">Reference proteome</keyword>
<reference evidence="7 8" key="1">
    <citation type="submission" date="2016-09" db="EMBL/GenBank/DDBJ databases">
        <title>Genomic analysis reveals versatility of anaerobic energy metabolism of Geosporobacter ferrireducens IRF9 of phylum Firmicutes.</title>
        <authorList>
            <person name="Kim S.-J."/>
        </authorList>
    </citation>
    <scope>NUCLEOTIDE SEQUENCE [LARGE SCALE GENOMIC DNA]</scope>
    <source>
        <strain evidence="7 8">IRF9</strain>
    </source>
</reference>
<dbReference type="STRING" id="1424294.Gferi_02705"/>
<sequence length="120" mass="12786">MEKPSLSFKIILLGLITGMINGLFGAGGGTILVPGMFFLLGVSQHKAHATAIAIILPLTLVSAFIYVKHGIIAWDVTLKVILGGVVGSYIGARLFARISDNLLRKAFGVFMIIAAIRMVF</sequence>
<gene>
    <name evidence="7" type="ORF">Gferi_02705</name>
</gene>
<comment type="similarity">
    <text evidence="2 6">Belongs to the 4-toluene sulfonate uptake permease (TSUP) (TC 2.A.102) family.</text>
</comment>